<evidence type="ECO:0000256" key="3">
    <source>
        <dbReference type="ARBA" id="ARBA00022691"/>
    </source>
</evidence>
<gene>
    <name evidence="5" type="ORF">JQN84_14995</name>
</gene>
<dbReference type="RefSeq" id="WP_204959014.1">
    <property type="nucleotide sequence ID" value="NZ_JAFEUO010000004.1"/>
</dbReference>
<dbReference type="InterPro" id="IPR036390">
    <property type="entry name" value="WH_DNA-bd_sf"/>
</dbReference>
<dbReference type="GO" id="GO:0008168">
    <property type="term" value="F:methyltransferase activity"/>
    <property type="evidence" value="ECO:0007669"/>
    <property type="project" value="UniProtKB-KW"/>
</dbReference>
<dbReference type="InterPro" id="IPR016461">
    <property type="entry name" value="COMT-like"/>
</dbReference>
<dbReference type="PROSITE" id="PS51683">
    <property type="entry name" value="SAM_OMT_II"/>
    <property type="match status" value="1"/>
</dbReference>
<dbReference type="SUPFAM" id="SSF46785">
    <property type="entry name" value="Winged helix' DNA-binding domain"/>
    <property type="match status" value="1"/>
</dbReference>
<dbReference type="Gene3D" id="3.40.50.150">
    <property type="entry name" value="Vaccinia Virus protein VP39"/>
    <property type="match status" value="1"/>
</dbReference>
<accession>A0ABS2JBC0</accession>
<feature type="domain" description="O-methyltransferase C-terminal" evidence="4">
    <location>
        <begin position="147"/>
        <end position="280"/>
    </location>
</feature>
<dbReference type="InterPro" id="IPR036388">
    <property type="entry name" value="WH-like_DNA-bd_sf"/>
</dbReference>
<keyword evidence="3" id="KW-0949">S-adenosyl-L-methionine</keyword>
<dbReference type="GO" id="GO:0032259">
    <property type="term" value="P:methylation"/>
    <property type="evidence" value="ECO:0007669"/>
    <property type="project" value="UniProtKB-KW"/>
</dbReference>
<dbReference type="Pfam" id="PF00891">
    <property type="entry name" value="Methyltransf_2"/>
    <property type="match status" value="1"/>
</dbReference>
<evidence type="ECO:0000313" key="6">
    <source>
        <dbReference type="Proteomes" id="UP000809587"/>
    </source>
</evidence>
<dbReference type="Proteomes" id="UP000809587">
    <property type="component" value="Unassembled WGS sequence"/>
</dbReference>
<proteinExistence type="predicted"/>
<keyword evidence="1 5" id="KW-0489">Methyltransferase</keyword>
<dbReference type="EMBL" id="JAFEUO010000004">
    <property type="protein sequence ID" value="MBM7083825.1"/>
    <property type="molecule type" value="Genomic_DNA"/>
</dbReference>
<dbReference type="InterPro" id="IPR001077">
    <property type="entry name" value="COMT_C"/>
</dbReference>
<comment type="caution">
    <text evidence="5">The sequence shown here is derived from an EMBL/GenBank/DDBJ whole genome shotgun (WGS) entry which is preliminary data.</text>
</comment>
<dbReference type="Gene3D" id="1.10.10.10">
    <property type="entry name" value="Winged helix-like DNA-binding domain superfamily/Winged helix DNA-binding domain"/>
    <property type="match status" value="1"/>
</dbReference>
<keyword evidence="2" id="KW-0808">Transferase</keyword>
<name>A0ABS2JBC0_9ACTN</name>
<evidence type="ECO:0000313" key="5">
    <source>
        <dbReference type="EMBL" id="MBM7083825.1"/>
    </source>
</evidence>
<evidence type="ECO:0000259" key="4">
    <source>
        <dbReference type="Pfam" id="PF00891"/>
    </source>
</evidence>
<reference evidence="5 6" key="1">
    <citation type="submission" date="2021-02" db="EMBL/GenBank/DDBJ databases">
        <authorList>
            <person name="Lee D.-H."/>
        </authorList>
    </citation>
    <scope>NUCLEOTIDE SEQUENCE [LARGE SCALE GENOMIC DNA]</scope>
    <source>
        <strain evidence="5 6">MMS20-R2-29</strain>
    </source>
</reference>
<dbReference type="PANTHER" id="PTHR43712:SF2">
    <property type="entry name" value="O-METHYLTRANSFERASE CICE"/>
    <property type="match status" value="1"/>
</dbReference>
<keyword evidence="6" id="KW-1185">Reference proteome</keyword>
<evidence type="ECO:0000256" key="2">
    <source>
        <dbReference type="ARBA" id="ARBA00022679"/>
    </source>
</evidence>
<sequence length="347" mass="38200">MPITLPGAERSLSGADNAVPAFMFDMLSAWGFRAVTLAFRTGVLAALAEEELTSEQVAEKTELDPRGIAFLLDCLDCVGYVRRAGDRYGVTDTTRELLPMISMGIPYFEKIVFTDWANLEGRLRGELPLPFGPDQPRTPRWLARQWRVFQDGMVALTNMNIDEVLERVPVPDPAGHLLDLGGGYGLYSIALCRRHPQLRATIFEIPEMQRLADRAIAENGMADRVDFRAGDFFTDELGSPSMALLFNVIHSKSAVQNRELVARTAAALRPGGSLVILDQFPAPELGPIGRSFGAMMALSMFNSVGQQTYPLDEVRDWLTDAGLVDVDFQPVRSAPGNGLFLARKPGR</sequence>
<organism evidence="5 6">
    <name type="scientific">Micromonospora humidisoli</name>
    <dbReference type="NCBI Taxonomy" id="2807622"/>
    <lineage>
        <taxon>Bacteria</taxon>
        <taxon>Bacillati</taxon>
        <taxon>Actinomycetota</taxon>
        <taxon>Actinomycetes</taxon>
        <taxon>Micromonosporales</taxon>
        <taxon>Micromonosporaceae</taxon>
        <taxon>Micromonospora</taxon>
    </lineage>
</organism>
<dbReference type="SUPFAM" id="SSF53335">
    <property type="entry name" value="S-adenosyl-L-methionine-dependent methyltransferases"/>
    <property type="match status" value="1"/>
</dbReference>
<dbReference type="InterPro" id="IPR029063">
    <property type="entry name" value="SAM-dependent_MTases_sf"/>
</dbReference>
<dbReference type="PANTHER" id="PTHR43712">
    <property type="entry name" value="PUTATIVE (AFU_ORTHOLOGUE AFUA_4G14580)-RELATED"/>
    <property type="match status" value="1"/>
</dbReference>
<evidence type="ECO:0000256" key="1">
    <source>
        <dbReference type="ARBA" id="ARBA00022603"/>
    </source>
</evidence>
<protein>
    <submittedName>
        <fullName evidence="5">Methyltransferase</fullName>
    </submittedName>
</protein>
<dbReference type="CDD" id="cd02440">
    <property type="entry name" value="AdoMet_MTases"/>
    <property type="match status" value="1"/>
</dbReference>